<dbReference type="Pfam" id="PF13191">
    <property type="entry name" value="AAA_16"/>
    <property type="match status" value="1"/>
</dbReference>
<dbReference type="Proteomes" id="UP000262172">
    <property type="component" value="Unassembled WGS sequence"/>
</dbReference>
<dbReference type="CDD" id="cd06170">
    <property type="entry name" value="LuxR_C_like"/>
    <property type="match status" value="1"/>
</dbReference>
<evidence type="ECO:0000313" key="5">
    <source>
        <dbReference type="EMBL" id="REJ05257.1"/>
    </source>
</evidence>
<feature type="domain" description="HTH luxR-type" evidence="4">
    <location>
        <begin position="778"/>
        <end position="843"/>
    </location>
</feature>
<evidence type="ECO:0000256" key="2">
    <source>
        <dbReference type="ARBA" id="ARBA00022840"/>
    </source>
</evidence>
<dbReference type="Gene3D" id="1.10.10.10">
    <property type="entry name" value="Winged helix-like DNA-binding domain superfamily/Winged helix DNA-binding domain"/>
    <property type="match status" value="1"/>
</dbReference>
<evidence type="ECO:0000256" key="1">
    <source>
        <dbReference type="ARBA" id="ARBA00022741"/>
    </source>
</evidence>
<dbReference type="PROSITE" id="PS50043">
    <property type="entry name" value="HTH_LUXR_2"/>
    <property type="match status" value="1"/>
</dbReference>
<dbReference type="PANTHER" id="PTHR16305:SF28">
    <property type="entry name" value="GUANYLATE CYCLASE DOMAIN-CONTAINING PROTEIN"/>
    <property type="match status" value="1"/>
</dbReference>
<evidence type="ECO:0000313" key="6">
    <source>
        <dbReference type="Proteomes" id="UP000262172"/>
    </source>
</evidence>
<dbReference type="RefSeq" id="WP_116242271.1">
    <property type="nucleotide sequence ID" value="NZ_QUAB01000042.1"/>
</dbReference>
<feature type="region of interest" description="Disordered" evidence="3">
    <location>
        <begin position="764"/>
        <end position="783"/>
    </location>
</feature>
<dbReference type="EMBL" id="QUAB01000042">
    <property type="protein sequence ID" value="REJ05257.1"/>
    <property type="molecule type" value="Genomic_DNA"/>
</dbReference>
<evidence type="ECO:0000256" key="3">
    <source>
        <dbReference type="SAM" id="MobiDB-lite"/>
    </source>
</evidence>
<reference evidence="5 6" key="1">
    <citation type="submission" date="2018-08" db="EMBL/GenBank/DDBJ databases">
        <title>Isolation, diversity and antifungal activity of Actinobacteria from cow dung.</title>
        <authorList>
            <person name="Ling L."/>
        </authorList>
    </citation>
    <scope>NUCLEOTIDE SEQUENCE [LARGE SCALE GENOMIC DNA]</scope>
    <source>
        <strain evidence="5 6">NEAU-LLE</strain>
    </source>
</reference>
<dbReference type="SUPFAM" id="SSF52540">
    <property type="entry name" value="P-loop containing nucleoside triphosphate hydrolases"/>
    <property type="match status" value="1"/>
</dbReference>
<proteinExistence type="predicted"/>
<dbReference type="InterPro" id="IPR027417">
    <property type="entry name" value="P-loop_NTPase"/>
</dbReference>
<dbReference type="GO" id="GO:0005737">
    <property type="term" value="C:cytoplasm"/>
    <property type="evidence" value="ECO:0007669"/>
    <property type="project" value="TreeGrafter"/>
</dbReference>
<sequence length="847" mass="90037">MALMEREAALCSLAEYAADARDGHGCVILVPGEAGAGKTALVDEFLRTTPAERILRAACDGLSTPRPLGPLFDLAEAAPGALADAVSRGDEREALFRVLLDELTQAASTVLVIEDLQWADAATLDLLRFLGRRLTGLPVALVVTYRDDAIGPGGALRRALGDLAHLPGLRRIVLPGLSEHAISMIISDLDGVRAHVDAGEVHRLTGGNPYLITELLSCPADEIPPSVRDSVLARLAELDDAVRAAAEVASLAGTVIDPALLGRLGTPAGAVDAMIDAGIVLSDRASVRFRHELTRRAIEHEIPAHRRVLLHRRLLTALRALSCTDDVRLAHHAEGAQDAEAVLRHARAAGARASVLAAHREAATQYERARRFATDADEPLRIELDSLLADEYLVLDRKDEGAALLRSAADAWERLGDARRQGDALRRLSRALPGAAGRPAAARAVEVLSTLGPSPELAYAWETVAAQNMYLDPVAGDAAAMAAIELARRFALPAVQSSALNTQACIRAQSPGDAWAEPMRRALSVAIAEGTHVQAARAYANTASILSARRDYAASERWAREGLAFCEEHDDFAYTRCLRGVQATNLTEQGSWAEASAVAERILGEGGSADNLSIALDCLAAIAIRRGDDDAPEKLAALADVGAMDGMWCTAARVALLRAEAAWLRGDDDEARRALPDAVALETELDDVDRITYQTWARRLGIPYRAGALPDPRRLACELDEHGAQYDAALAFADTDETGMRDAIGRLERLGAHPAAERIRRDLRAQGASAPASPRAATRRHPLGLTVREAEVLTLLQQGHSNAEIAAALVISPRTVDHHVSAVLGKLGVSSRTAAVTTAAAALAPAI</sequence>
<organism evidence="5 6">
    <name type="scientific">Microbacterium bovistercoris</name>
    <dbReference type="NCBI Taxonomy" id="2293570"/>
    <lineage>
        <taxon>Bacteria</taxon>
        <taxon>Bacillati</taxon>
        <taxon>Actinomycetota</taxon>
        <taxon>Actinomycetes</taxon>
        <taxon>Micrococcales</taxon>
        <taxon>Microbacteriaceae</taxon>
        <taxon>Microbacterium</taxon>
    </lineage>
</organism>
<keyword evidence="1" id="KW-0547">Nucleotide-binding</keyword>
<dbReference type="InterPro" id="IPR041664">
    <property type="entry name" value="AAA_16"/>
</dbReference>
<dbReference type="GO" id="GO:0006355">
    <property type="term" value="P:regulation of DNA-templated transcription"/>
    <property type="evidence" value="ECO:0007669"/>
    <property type="project" value="InterPro"/>
</dbReference>
<dbReference type="PRINTS" id="PR00038">
    <property type="entry name" value="HTHLUXR"/>
</dbReference>
<keyword evidence="2" id="KW-0067">ATP-binding</keyword>
<gene>
    <name evidence="5" type="ORF">DY023_10385</name>
</gene>
<dbReference type="InterPro" id="IPR016032">
    <property type="entry name" value="Sig_transdc_resp-reg_C-effctor"/>
</dbReference>
<dbReference type="PROSITE" id="PS00622">
    <property type="entry name" value="HTH_LUXR_1"/>
    <property type="match status" value="1"/>
</dbReference>
<comment type="caution">
    <text evidence="5">The sequence shown here is derived from an EMBL/GenBank/DDBJ whole genome shotgun (WGS) entry which is preliminary data.</text>
</comment>
<dbReference type="GO" id="GO:0005524">
    <property type="term" value="F:ATP binding"/>
    <property type="evidence" value="ECO:0007669"/>
    <property type="project" value="UniProtKB-KW"/>
</dbReference>
<dbReference type="GO" id="GO:0004016">
    <property type="term" value="F:adenylate cyclase activity"/>
    <property type="evidence" value="ECO:0007669"/>
    <property type="project" value="TreeGrafter"/>
</dbReference>
<dbReference type="SMART" id="SM00421">
    <property type="entry name" value="HTH_LUXR"/>
    <property type="match status" value="1"/>
</dbReference>
<keyword evidence="6" id="KW-1185">Reference proteome</keyword>
<dbReference type="AlphaFoldDB" id="A0A371NTU6"/>
<feature type="compositionally biased region" description="Low complexity" evidence="3">
    <location>
        <begin position="765"/>
        <end position="776"/>
    </location>
</feature>
<name>A0A371NTU6_9MICO</name>
<evidence type="ECO:0000259" key="4">
    <source>
        <dbReference type="PROSITE" id="PS50043"/>
    </source>
</evidence>
<dbReference type="InterPro" id="IPR000792">
    <property type="entry name" value="Tscrpt_reg_LuxR_C"/>
</dbReference>
<dbReference type="GO" id="GO:0003677">
    <property type="term" value="F:DNA binding"/>
    <property type="evidence" value="ECO:0007669"/>
    <property type="project" value="InterPro"/>
</dbReference>
<dbReference type="PANTHER" id="PTHR16305">
    <property type="entry name" value="TESTICULAR SOLUBLE ADENYLYL CYCLASE"/>
    <property type="match status" value="1"/>
</dbReference>
<accession>A0A371NTU6</accession>
<dbReference type="Pfam" id="PF00196">
    <property type="entry name" value="GerE"/>
    <property type="match status" value="1"/>
</dbReference>
<dbReference type="SUPFAM" id="SSF46894">
    <property type="entry name" value="C-terminal effector domain of the bipartite response regulators"/>
    <property type="match status" value="1"/>
</dbReference>
<dbReference type="InterPro" id="IPR036388">
    <property type="entry name" value="WH-like_DNA-bd_sf"/>
</dbReference>
<dbReference type="OrthoDB" id="3691954at2"/>
<protein>
    <submittedName>
        <fullName evidence="5">LuxR family transcriptional regulator</fullName>
    </submittedName>
</protein>